<dbReference type="Proteomes" id="UP000014629">
    <property type="component" value="Unassembled WGS sequence"/>
</dbReference>
<sequence length="293" mass="31819">MVTKVQRYHPAWLDAPFAEDSQRSVLALLLQRVVAEAPLRPVTGPERARQQQVWAWETARRSGDGLGVRVRMEEQWDADVTGDVRDLLAQADLAVEVDLLLDLARVLSDRPEAGKEALKALDALVPLAPWRTVAVIGGGMPSVTADMLTQGLHDAPRVEWTAWCEATDSGRSYSPLLTYGDYGIQPASDLARVASAGKGGPPWGLLRYTTEQSYVVAKMLARGVDRTAHNRAMARGLFETPGFRSPGASAGEAWIRDCAQGLGGTGNFGTWLWVGAAQHMTYVVRSLRLSNAS</sequence>
<gene>
    <name evidence="1" type="ORF">STRAU_0434</name>
</gene>
<dbReference type="EMBL" id="AOPZ01000017">
    <property type="protein sequence ID" value="EPH46462.1"/>
    <property type="molecule type" value="Genomic_DNA"/>
</dbReference>
<protein>
    <submittedName>
        <fullName evidence="1">Uncharacterized protein</fullName>
    </submittedName>
</protein>
<evidence type="ECO:0000313" key="1">
    <source>
        <dbReference type="EMBL" id="EPH46462.1"/>
    </source>
</evidence>
<dbReference type="AlphaFoldDB" id="S4AYM3"/>
<dbReference type="InterPro" id="IPR025683">
    <property type="entry name" value="Protein_beta"/>
</dbReference>
<dbReference type="PATRIC" id="fig|1286094.4.peg.424"/>
<reference evidence="1 2" key="1">
    <citation type="submission" date="2013-02" db="EMBL/GenBank/DDBJ databases">
        <title>Draft Genome Sequence of Streptomyces aurantiacus, Which Produces Setomimycin.</title>
        <authorList>
            <person name="Gruening B.A."/>
            <person name="Praeg A."/>
            <person name="Erxleben A."/>
            <person name="Guenther S."/>
            <person name="Mueller M."/>
        </authorList>
    </citation>
    <scope>NUCLEOTIDE SEQUENCE [LARGE SCALE GENOMIC DNA]</scope>
    <source>
        <strain evidence="1 2">JA 4570</strain>
    </source>
</reference>
<name>S4AYM3_9ACTN</name>
<dbReference type="Pfam" id="PF14350">
    <property type="entry name" value="Beta_protein"/>
    <property type="match status" value="1"/>
</dbReference>
<accession>S4AYM3</accession>
<evidence type="ECO:0000313" key="2">
    <source>
        <dbReference type="Proteomes" id="UP000014629"/>
    </source>
</evidence>
<proteinExistence type="predicted"/>
<comment type="caution">
    <text evidence="1">The sequence shown here is derived from an EMBL/GenBank/DDBJ whole genome shotgun (WGS) entry which is preliminary data.</text>
</comment>
<organism evidence="1 2">
    <name type="scientific">Streptomyces aurantiacus JA 4570</name>
    <dbReference type="NCBI Taxonomy" id="1286094"/>
    <lineage>
        <taxon>Bacteria</taxon>
        <taxon>Bacillati</taxon>
        <taxon>Actinomycetota</taxon>
        <taxon>Actinomycetes</taxon>
        <taxon>Kitasatosporales</taxon>
        <taxon>Streptomycetaceae</taxon>
        <taxon>Streptomyces</taxon>
        <taxon>Streptomyces aurantiacus group</taxon>
    </lineage>
</organism>
<keyword evidence="2" id="KW-1185">Reference proteome</keyword>